<name>A0A1R3JCU5_9ROSI</name>
<evidence type="ECO:0000313" key="1">
    <source>
        <dbReference type="EMBL" id="OMO92653.1"/>
    </source>
</evidence>
<reference evidence="2" key="1">
    <citation type="submission" date="2013-09" db="EMBL/GenBank/DDBJ databases">
        <title>Corchorus olitorius genome sequencing.</title>
        <authorList>
            <person name="Alam M."/>
            <person name="Haque M.S."/>
            <person name="Islam M.S."/>
            <person name="Emdad E.M."/>
            <person name="Islam M.M."/>
            <person name="Ahmed B."/>
            <person name="Halim A."/>
            <person name="Hossen Q.M.M."/>
            <person name="Hossain M.Z."/>
            <person name="Ahmed R."/>
            <person name="Khan M.M."/>
            <person name="Islam R."/>
            <person name="Rashid M.M."/>
            <person name="Khan S.A."/>
            <person name="Rahman M.S."/>
            <person name="Alam M."/>
            <person name="Yahiya A.S."/>
            <person name="Khan M.S."/>
            <person name="Azam M.S."/>
            <person name="Haque T."/>
            <person name="Lashkar M.Z.H."/>
            <person name="Akhand A.I."/>
            <person name="Morshed G."/>
            <person name="Roy S."/>
            <person name="Uddin K.S."/>
            <person name="Rabeya T."/>
            <person name="Hossain A.S."/>
            <person name="Chowdhury A."/>
            <person name="Snigdha A.R."/>
            <person name="Mortoza M.S."/>
            <person name="Matin S.A."/>
            <person name="Hoque S.M.E."/>
            <person name="Islam M.K."/>
            <person name="Roy D.K."/>
            <person name="Haider R."/>
            <person name="Moosa M.M."/>
            <person name="Elias S.M."/>
            <person name="Hasan A.M."/>
            <person name="Jahan S."/>
            <person name="Shafiuddin M."/>
            <person name="Mahmood N."/>
            <person name="Shommy N.S."/>
        </authorList>
    </citation>
    <scope>NUCLEOTIDE SEQUENCE [LARGE SCALE GENOMIC DNA]</scope>
    <source>
        <strain evidence="2">cv. O-4</strain>
    </source>
</reference>
<gene>
    <name evidence="1" type="ORF">COLO4_17431</name>
</gene>
<keyword evidence="2" id="KW-1185">Reference proteome</keyword>
<organism evidence="1 2">
    <name type="scientific">Corchorus olitorius</name>
    <dbReference type="NCBI Taxonomy" id="93759"/>
    <lineage>
        <taxon>Eukaryota</taxon>
        <taxon>Viridiplantae</taxon>
        <taxon>Streptophyta</taxon>
        <taxon>Embryophyta</taxon>
        <taxon>Tracheophyta</taxon>
        <taxon>Spermatophyta</taxon>
        <taxon>Magnoliopsida</taxon>
        <taxon>eudicotyledons</taxon>
        <taxon>Gunneridae</taxon>
        <taxon>Pentapetalae</taxon>
        <taxon>rosids</taxon>
        <taxon>malvids</taxon>
        <taxon>Malvales</taxon>
        <taxon>Malvaceae</taxon>
        <taxon>Grewioideae</taxon>
        <taxon>Apeibeae</taxon>
        <taxon>Corchorus</taxon>
    </lineage>
</organism>
<protein>
    <submittedName>
        <fullName evidence="1">Uncharacterized protein</fullName>
    </submittedName>
</protein>
<evidence type="ECO:0000313" key="2">
    <source>
        <dbReference type="Proteomes" id="UP000187203"/>
    </source>
</evidence>
<dbReference type="PANTHER" id="PTHR37611">
    <property type="entry name" value="VIRUS-SPECIFIC-SIGNALING-PATHWAY REGULATED PROTEIN-RELATED"/>
    <property type="match status" value="1"/>
</dbReference>
<dbReference type="OrthoDB" id="691231at2759"/>
<dbReference type="AlphaFoldDB" id="A0A1R3JCU5"/>
<dbReference type="EMBL" id="AWUE01016340">
    <property type="protein sequence ID" value="OMO92653.1"/>
    <property type="molecule type" value="Genomic_DNA"/>
</dbReference>
<sequence length="150" mass="17292">MAFLVQENSFAFGSDNEFNSAFLMSFLEEPACQEYNHEELDRLMRSLEAEINPNAMDINDLMMEAESSSDESHIGYESESVDLEFQWAEMEPMPSPSSSQDMNWEMDAQGDQEIDALVEIGDNFSDLYFDEVLEGKMYTTSWIDELDQMQ</sequence>
<dbReference type="Proteomes" id="UP000187203">
    <property type="component" value="Unassembled WGS sequence"/>
</dbReference>
<comment type="caution">
    <text evidence="1">The sequence shown here is derived from an EMBL/GenBank/DDBJ whole genome shotgun (WGS) entry which is preliminary data.</text>
</comment>
<proteinExistence type="predicted"/>
<dbReference type="PANTHER" id="PTHR37611:SF2">
    <property type="entry name" value="VIRUS-SPECIFIC-SIGNALING-PATHWAY REGULATED PROTEIN-RELATED"/>
    <property type="match status" value="1"/>
</dbReference>
<accession>A0A1R3JCU5</accession>